<evidence type="ECO:0000256" key="1">
    <source>
        <dbReference type="SAM" id="Phobius"/>
    </source>
</evidence>
<keyword evidence="2" id="KW-1185">Reference proteome</keyword>
<evidence type="ECO:0000313" key="2">
    <source>
        <dbReference type="Proteomes" id="UP000887565"/>
    </source>
</evidence>
<reference evidence="3" key="1">
    <citation type="submission" date="2022-11" db="UniProtKB">
        <authorList>
            <consortium name="WormBaseParasite"/>
        </authorList>
    </citation>
    <scope>IDENTIFICATION</scope>
</reference>
<organism evidence="2 3">
    <name type="scientific">Romanomermis culicivorax</name>
    <name type="common">Nematode worm</name>
    <dbReference type="NCBI Taxonomy" id="13658"/>
    <lineage>
        <taxon>Eukaryota</taxon>
        <taxon>Metazoa</taxon>
        <taxon>Ecdysozoa</taxon>
        <taxon>Nematoda</taxon>
        <taxon>Enoplea</taxon>
        <taxon>Dorylaimia</taxon>
        <taxon>Mermithida</taxon>
        <taxon>Mermithoidea</taxon>
        <taxon>Mermithidae</taxon>
        <taxon>Romanomermis</taxon>
    </lineage>
</organism>
<keyword evidence="1" id="KW-0472">Membrane</keyword>
<feature type="transmembrane region" description="Helical" evidence="1">
    <location>
        <begin position="117"/>
        <end position="150"/>
    </location>
</feature>
<keyword evidence="1" id="KW-1133">Transmembrane helix</keyword>
<feature type="transmembrane region" description="Helical" evidence="1">
    <location>
        <begin position="179"/>
        <end position="197"/>
    </location>
</feature>
<sequence length="405" mass="45861">MEAVYRYIKGKILPYLRDRMLLLYDQVIENHSLCSEILRFCLIAFILPFFIDYFFDSIFRVYVFPLFFLGFLAIYFWNSHKNIEEIANKSFRTVKFFGDDQNRATIDVGGNCDQIRLIILLFCIDVVSGISLIGCDPFLFIVSILCVFYYGRIKSRGNNLNLIIFLRLVSFRTFFESPVYLRLLLAYSPIFTAHLLYNGNYVKVNNRGSIIRRHLLTYESHHSNSSPISGESTPTRIIESLTFTSSNNVASSPNNDRASSFKKRANSYSNTASTINDEESEDLLLAGEGARARAATETGYSLPVPATGCEYFIDTTHSNASAFCASSAGFKSLSLDGAKKEVDQNLQYSSGTGMFASSILSWNDMHEAIKESKFRVKFCREAFYTSSPEGLETDFNSRFAPQIIS</sequence>
<feature type="transmembrane region" description="Helical" evidence="1">
    <location>
        <begin position="61"/>
        <end position="78"/>
    </location>
</feature>
<dbReference type="WBParaSite" id="nRc.2.0.1.t34635-RA">
    <property type="protein sequence ID" value="nRc.2.0.1.t34635-RA"/>
    <property type="gene ID" value="nRc.2.0.1.g34635"/>
</dbReference>
<proteinExistence type="predicted"/>
<evidence type="ECO:0000313" key="3">
    <source>
        <dbReference type="WBParaSite" id="nRc.2.0.1.t34635-RA"/>
    </source>
</evidence>
<keyword evidence="1" id="KW-0812">Transmembrane</keyword>
<dbReference type="AlphaFoldDB" id="A0A915K8Y2"/>
<feature type="transmembrane region" description="Helical" evidence="1">
    <location>
        <begin position="37"/>
        <end position="55"/>
    </location>
</feature>
<protein>
    <submittedName>
        <fullName evidence="3">Uncharacterized protein</fullName>
    </submittedName>
</protein>
<accession>A0A915K8Y2</accession>
<dbReference type="Proteomes" id="UP000887565">
    <property type="component" value="Unplaced"/>
</dbReference>
<name>A0A915K8Y2_ROMCU</name>